<organism evidence="12 13">
    <name type="scientific">Peanut witches'-broom phytoplasma NTU2011</name>
    <dbReference type="NCBI Taxonomy" id="1163385"/>
    <lineage>
        <taxon>Bacteria</taxon>
        <taxon>Bacillati</taxon>
        <taxon>Mycoplasmatota</taxon>
        <taxon>Mollicutes</taxon>
        <taxon>Acholeplasmatales</taxon>
        <taxon>Acholeplasmataceae</taxon>
        <taxon>Candidatus Phytoplasma</taxon>
        <taxon>16SrII (Peanut WB group)</taxon>
    </lineage>
</organism>
<dbReference type="InterPro" id="IPR036895">
    <property type="entry name" value="Uracil-DNA_glycosylase-like_sf"/>
</dbReference>
<reference evidence="12 13" key="1">
    <citation type="journal article" date="2013" name="PLoS ONE">
        <title>Comparative analysis of the peanut witches'-broom phytoplasma genome reveals horizontal transfer of potential mobile units and effectors.</title>
        <authorList>
            <person name="Chung W.C."/>
            <person name="Chen L.L."/>
            <person name="Lo W.S."/>
            <person name="Lin C.P."/>
            <person name="Kuo C.H."/>
        </authorList>
    </citation>
    <scope>NUCLEOTIDE SEQUENCE [LARGE SCALE GENOMIC DNA]</scope>
    <source>
        <strain evidence="12 13">NTU2011</strain>
    </source>
</reference>
<dbReference type="NCBIfam" id="TIGR00628">
    <property type="entry name" value="ung"/>
    <property type="match status" value="1"/>
</dbReference>
<dbReference type="Gene3D" id="3.40.470.10">
    <property type="entry name" value="Uracil-DNA glycosylase-like domain"/>
    <property type="match status" value="1"/>
</dbReference>
<evidence type="ECO:0000256" key="9">
    <source>
        <dbReference type="PROSITE-ProRule" id="PRU10072"/>
    </source>
</evidence>
<dbReference type="NCBIfam" id="NF003588">
    <property type="entry name" value="PRK05254.1-1"/>
    <property type="match status" value="1"/>
</dbReference>
<feature type="domain" description="Uracil-DNA glycosylase-like" evidence="11">
    <location>
        <begin position="54"/>
        <end position="211"/>
    </location>
</feature>
<evidence type="ECO:0000256" key="6">
    <source>
        <dbReference type="ARBA" id="ARBA00022801"/>
    </source>
</evidence>
<keyword evidence="8" id="KW-0963">Cytoplasm</keyword>
<feature type="active site" description="Proton acceptor" evidence="8 9">
    <location>
        <position position="69"/>
    </location>
</feature>
<dbReference type="InterPro" id="IPR005122">
    <property type="entry name" value="Uracil-DNA_glycosylase-like"/>
</dbReference>
<dbReference type="NCBIfam" id="NF003592">
    <property type="entry name" value="PRK05254.1-5"/>
    <property type="match status" value="1"/>
</dbReference>
<evidence type="ECO:0000313" key="13">
    <source>
        <dbReference type="Proteomes" id="UP000014082"/>
    </source>
</evidence>
<dbReference type="CDD" id="cd10027">
    <property type="entry name" value="UDG-F1-like"/>
    <property type="match status" value="1"/>
</dbReference>
<dbReference type="GeneID" id="93018412"/>
<dbReference type="EC" id="3.2.2.27" evidence="4 8"/>
<dbReference type="SMART" id="SM00986">
    <property type="entry name" value="UDG"/>
    <property type="match status" value="1"/>
</dbReference>
<dbReference type="PANTHER" id="PTHR11264:SF0">
    <property type="entry name" value="URACIL-DNA GLYCOSYLASE"/>
    <property type="match status" value="1"/>
</dbReference>
<dbReference type="InterPro" id="IPR002043">
    <property type="entry name" value="UDG_fam1"/>
</dbReference>
<dbReference type="NCBIfam" id="NF003589">
    <property type="entry name" value="PRK05254.1-2"/>
    <property type="match status" value="1"/>
</dbReference>
<keyword evidence="5 8" id="KW-0227">DNA damage</keyword>
<keyword evidence="7 8" id="KW-0234">DNA repair</keyword>
<evidence type="ECO:0000256" key="3">
    <source>
        <dbReference type="ARBA" id="ARBA00008184"/>
    </source>
</evidence>
<comment type="function">
    <text evidence="2 8 10">Excises uracil residues from the DNA which can arise as a result of misincorporation of dUMP residues by DNA polymerase or due to deamination of cytosine.</text>
</comment>
<dbReference type="InterPro" id="IPR018085">
    <property type="entry name" value="Ura-DNA_Glyclase_AS"/>
</dbReference>
<gene>
    <name evidence="8 12" type="primary">ung</name>
    <name evidence="12" type="ORF">PNWB_v1c2600</name>
</gene>
<evidence type="ECO:0000256" key="4">
    <source>
        <dbReference type="ARBA" id="ARBA00012030"/>
    </source>
</evidence>
<dbReference type="PROSITE" id="PS00130">
    <property type="entry name" value="U_DNA_GLYCOSYLASE"/>
    <property type="match status" value="1"/>
</dbReference>
<sequence length="224" mass="26155">MGDNIIFPNINWEYILKKEQQKEYFIKIKKFLITQYKLGKKILPHPKNLFNAFKCTPWDKVKVVILGQDPYPGPNQAHGLAFSTLSSDTPKSLKNIFIELQNDLSIKASTNQLFSWAYEGVLLLNTILTVEEGFSLSHKNIGWHIFTINIFNYLSFKKNIVYILWGKQAQDYKSYLNIKDNLIIESSHPSPLSVYRGFFGSKPFSRANEYLKYHQKKPINWDVR</sequence>
<evidence type="ECO:0000259" key="11">
    <source>
        <dbReference type="SMART" id="SM00986"/>
    </source>
</evidence>
<proteinExistence type="inferred from homology"/>
<evidence type="ECO:0000256" key="1">
    <source>
        <dbReference type="ARBA" id="ARBA00001400"/>
    </source>
</evidence>
<evidence type="ECO:0000256" key="8">
    <source>
        <dbReference type="HAMAP-Rule" id="MF_00148"/>
    </source>
</evidence>
<evidence type="ECO:0000256" key="10">
    <source>
        <dbReference type="RuleBase" id="RU003780"/>
    </source>
</evidence>
<accession>A0ABP2TG47</accession>
<dbReference type="SUPFAM" id="SSF52141">
    <property type="entry name" value="Uracil-DNA glycosylase-like"/>
    <property type="match status" value="1"/>
</dbReference>
<evidence type="ECO:0000256" key="7">
    <source>
        <dbReference type="ARBA" id="ARBA00023204"/>
    </source>
</evidence>
<name>A0ABP2TG47_PEWBP</name>
<dbReference type="RefSeq" id="WP_004995031.1">
    <property type="nucleotide sequence ID" value="NZ_AMWZ01000008.1"/>
</dbReference>
<dbReference type="SMART" id="SM00987">
    <property type="entry name" value="UreE_C"/>
    <property type="match status" value="1"/>
</dbReference>
<dbReference type="PANTHER" id="PTHR11264">
    <property type="entry name" value="URACIL-DNA GLYCOSYLASE"/>
    <property type="match status" value="1"/>
</dbReference>
<protein>
    <recommendedName>
        <fullName evidence="4 8">Uracil-DNA glycosylase</fullName>
        <shortName evidence="8">UDG</shortName>
        <ecNumber evidence="4 8">3.2.2.27</ecNumber>
    </recommendedName>
</protein>
<dbReference type="Pfam" id="PF03167">
    <property type="entry name" value="UDG"/>
    <property type="match status" value="1"/>
</dbReference>
<evidence type="ECO:0000256" key="5">
    <source>
        <dbReference type="ARBA" id="ARBA00022763"/>
    </source>
</evidence>
<dbReference type="Proteomes" id="UP000014082">
    <property type="component" value="Unassembled WGS sequence"/>
</dbReference>
<comment type="similarity">
    <text evidence="3 8 10">Belongs to the uracil-DNA glycosylase (UDG) superfamily. UNG family.</text>
</comment>
<keyword evidence="13" id="KW-1185">Reference proteome</keyword>
<dbReference type="EMBL" id="AMWZ01000008">
    <property type="protein sequence ID" value="EMR14660.1"/>
    <property type="molecule type" value="Genomic_DNA"/>
</dbReference>
<evidence type="ECO:0000256" key="2">
    <source>
        <dbReference type="ARBA" id="ARBA00002631"/>
    </source>
</evidence>
<comment type="catalytic activity">
    <reaction evidence="1 8 10">
        <text>Hydrolyzes single-stranded DNA or mismatched double-stranded DNA and polynucleotides, releasing free uracil.</text>
        <dbReference type="EC" id="3.2.2.27"/>
    </reaction>
</comment>
<comment type="subcellular location">
    <subcellularLocation>
        <location evidence="8">Cytoplasm</location>
    </subcellularLocation>
</comment>
<dbReference type="HAMAP" id="MF_00148">
    <property type="entry name" value="UDG"/>
    <property type="match status" value="1"/>
</dbReference>
<comment type="caution">
    <text evidence="12">The sequence shown here is derived from an EMBL/GenBank/DDBJ whole genome shotgun (WGS) entry which is preliminary data.</text>
</comment>
<keyword evidence="6 8" id="KW-0378">Hydrolase</keyword>
<evidence type="ECO:0000313" key="12">
    <source>
        <dbReference type="EMBL" id="EMR14660.1"/>
    </source>
</evidence>